<name>A0AA88T6Q0_CHASR</name>
<evidence type="ECO:0000256" key="1">
    <source>
        <dbReference type="SAM" id="Phobius"/>
    </source>
</evidence>
<feature type="transmembrane region" description="Helical" evidence="1">
    <location>
        <begin position="104"/>
        <end position="132"/>
    </location>
</feature>
<dbReference type="Gene3D" id="1.20.1070.10">
    <property type="entry name" value="Rhodopsin 7-helix transmembrane proteins"/>
    <property type="match status" value="1"/>
</dbReference>
<gene>
    <name evidence="2" type="ORF">Q5P01_002951</name>
</gene>
<dbReference type="AlphaFoldDB" id="A0AA88T6Q0"/>
<keyword evidence="1" id="KW-0812">Transmembrane</keyword>
<dbReference type="SUPFAM" id="SSF81321">
    <property type="entry name" value="Family A G protein-coupled receptor-like"/>
    <property type="match status" value="1"/>
</dbReference>
<feature type="transmembrane region" description="Helical" evidence="1">
    <location>
        <begin position="32"/>
        <end position="57"/>
    </location>
</feature>
<dbReference type="Proteomes" id="UP001187415">
    <property type="component" value="Unassembled WGS sequence"/>
</dbReference>
<comment type="caution">
    <text evidence="2">The sequence shown here is derived from an EMBL/GenBank/DDBJ whole genome shotgun (WGS) entry which is preliminary data.</text>
</comment>
<dbReference type="EMBL" id="JAUPFM010000001">
    <property type="protein sequence ID" value="KAK2863418.1"/>
    <property type="molecule type" value="Genomic_DNA"/>
</dbReference>
<feature type="transmembrane region" description="Helical" evidence="1">
    <location>
        <begin position="264"/>
        <end position="282"/>
    </location>
</feature>
<evidence type="ECO:0008006" key="4">
    <source>
        <dbReference type="Google" id="ProtNLM"/>
    </source>
</evidence>
<evidence type="ECO:0000313" key="3">
    <source>
        <dbReference type="Proteomes" id="UP001187415"/>
    </source>
</evidence>
<feature type="transmembrane region" description="Helical" evidence="1">
    <location>
        <begin position="153"/>
        <end position="174"/>
    </location>
</feature>
<organism evidence="2 3">
    <name type="scientific">Channa striata</name>
    <name type="common">Snakehead murrel</name>
    <name type="synonym">Ophicephalus striatus</name>
    <dbReference type="NCBI Taxonomy" id="64152"/>
    <lineage>
        <taxon>Eukaryota</taxon>
        <taxon>Metazoa</taxon>
        <taxon>Chordata</taxon>
        <taxon>Craniata</taxon>
        <taxon>Vertebrata</taxon>
        <taxon>Euteleostomi</taxon>
        <taxon>Actinopterygii</taxon>
        <taxon>Neopterygii</taxon>
        <taxon>Teleostei</taxon>
        <taxon>Neoteleostei</taxon>
        <taxon>Acanthomorphata</taxon>
        <taxon>Anabantaria</taxon>
        <taxon>Anabantiformes</taxon>
        <taxon>Channoidei</taxon>
        <taxon>Channidae</taxon>
        <taxon>Channa</taxon>
    </lineage>
</organism>
<protein>
    <recommendedName>
        <fullName evidence="4">G-protein coupled receptors family 1 profile domain-containing protein</fullName>
    </recommendedName>
</protein>
<accession>A0AA88T6Q0</accession>
<proteinExistence type="predicted"/>
<sequence length="291" mass="32926">MSTIVTNDFNSISNASVSLYEIQCFDSPDGRYVVTAISLTYTAFVLPVSVFVLYLGWKQRRLLSGAAMTHSDFFTYSMAVIELIGVFVYASYYCGSYTRLPAMLLLGVFGWAFIWPAQTLFPILTCVEHYLAVVHPITYRGLRRGGGVRIRNIITGCIWLICFAWGAFWVLLYNHYYKRVIAAFMLILFLIVMVFCSLSVLRVLKHPRPGKVGSNKEQTDQSKRRAIRTILIIMGVLWFNFCGNVVTNIIRLSTELSMRCIGEGLHFVVILPSSLVLPLLFLQRAGKLPNC</sequence>
<feature type="transmembrane region" description="Helical" evidence="1">
    <location>
        <begin position="225"/>
        <end position="252"/>
    </location>
</feature>
<reference evidence="2" key="1">
    <citation type="submission" date="2023-07" db="EMBL/GenBank/DDBJ databases">
        <title>Chromosome-level Genome Assembly of Striped Snakehead (Channa striata).</title>
        <authorList>
            <person name="Liu H."/>
        </authorList>
    </citation>
    <scope>NUCLEOTIDE SEQUENCE</scope>
    <source>
        <strain evidence="2">Gz</strain>
        <tissue evidence="2">Muscle</tissue>
    </source>
</reference>
<keyword evidence="1" id="KW-0472">Membrane</keyword>
<keyword evidence="3" id="KW-1185">Reference proteome</keyword>
<feature type="transmembrane region" description="Helical" evidence="1">
    <location>
        <begin position="180"/>
        <end position="204"/>
    </location>
</feature>
<feature type="transmembrane region" description="Helical" evidence="1">
    <location>
        <begin position="73"/>
        <end position="92"/>
    </location>
</feature>
<evidence type="ECO:0000313" key="2">
    <source>
        <dbReference type="EMBL" id="KAK2863418.1"/>
    </source>
</evidence>
<keyword evidence="1" id="KW-1133">Transmembrane helix</keyword>